<protein>
    <recommendedName>
        <fullName evidence="5">RING-CH-type domain-containing protein</fullName>
    </recommendedName>
</protein>
<dbReference type="EMBL" id="JACMSC010000018">
    <property type="protein sequence ID" value="KAG6475202.1"/>
    <property type="molecule type" value="Genomic_DNA"/>
</dbReference>
<dbReference type="SMART" id="SM00744">
    <property type="entry name" value="RINGv"/>
    <property type="match status" value="1"/>
</dbReference>
<feature type="transmembrane region" description="Helical" evidence="4">
    <location>
        <begin position="178"/>
        <end position="202"/>
    </location>
</feature>
<feature type="domain" description="RING-CH-type" evidence="5">
    <location>
        <begin position="25"/>
        <end position="87"/>
    </location>
</feature>
<feature type="transmembrane region" description="Helical" evidence="4">
    <location>
        <begin position="138"/>
        <end position="157"/>
    </location>
</feature>
<dbReference type="SUPFAM" id="SSF57850">
    <property type="entry name" value="RING/U-box"/>
    <property type="match status" value="1"/>
</dbReference>
<proteinExistence type="predicted"/>
<dbReference type="Pfam" id="PF12906">
    <property type="entry name" value="RINGv"/>
    <property type="match status" value="1"/>
</dbReference>
<organism evidence="6 7">
    <name type="scientific">Zingiber officinale</name>
    <name type="common">Ginger</name>
    <name type="synonym">Amomum zingiber</name>
    <dbReference type="NCBI Taxonomy" id="94328"/>
    <lineage>
        <taxon>Eukaryota</taxon>
        <taxon>Viridiplantae</taxon>
        <taxon>Streptophyta</taxon>
        <taxon>Embryophyta</taxon>
        <taxon>Tracheophyta</taxon>
        <taxon>Spermatophyta</taxon>
        <taxon>Magnoliopsida</taxon>
        <taxon>Liliopsida</taxon>
        <taxon>Zingiberales</taxon>
        <taxon>Zingiberaceae</taxon>
        <taxon>Zingiber</taxon>
    </lineage>
</organism>
<evidence type="ECO:0000256" key="1">
    <source>
        <dbReference type="ARBA" id="ARBA00022723"/>
    </source>
</evidence>
<dbReference type="InterPro" id="IPR013083">
    <property type="entry name" value="Znf_RING/FYVE/PHD"/>
</dbReference>
<keyword evidence="1" id="KW-0479">Metal-binding</keyword>
<comment type="caution">
    <text evidence="6">The sequence shown here is derived from an EMBL/GenBank/DDBJ whole genome shotgun (WGS) entry which is preliminary data.</text>
</comment>
<dbReference type="PANTHER" id="PTHR46347">
    <property type="entry name" value="RING/FYVE/PHD ZINC FINGER SUPERFAMILY PROTEIN"/>
    <property type="match status" value="1"/>
</dbReference>
<sequence>MAETKGSLVASEPLDAPDEVDQLEAGRLSQILCRVCLRSDGRDLISPCKCEGSSKFVHRECLNYHRAVKERYAFANCTDCKAPYYLRIHIHPERKGRILQFLKFRNILCLFAMIQIVDNLFIGKYRVFGRVYATEFNVYYGLAIYMSLLFKDLLDIFCRSECIKAFYYGSMAEVDRAWLELMFIMEFFVIVIIPFMSILYAITIASVFGRQIWKHHFYTRGKQLLMRANQYNTSNKHFYNLLQEASLRSLLLYVDEGVQFTISSTMHTVAKQLQLTISENATNTAIT</sequence>
<evidence type="ECO:0000256" key="4">
    <source>
        <dbReference type="SAM" id="Phobius"/>
    </source>
</evidence>
<keyword evidence="3" id="KW-0862">Zinc</keyword>
<dbReference type="GO" id="GO:0008270">
    <property type="term" value="F:zinc ion binding"/>
    <property type="evidence" value="ECO:0007669"/>
    <property type="project" value="UniProtKB-KW"/>
</dbReference>
<reference evidence="6 7" key="1">
    <citation type="submission" date="2020-08" db="EMBL/GenBank/DDBJ databases">
        <title>Plant Genome Project.</title>
        <authorList>
            <person name="Zhang R.-G."/>
        </authorList>
    </citation>
    <scope>NUCLEOTIDE SEQUENCE [LARGE SCALE GENOMIC DNA]</scope>
    <source>
        <tissue evidence="6">Rhizome</tissue>
    </source>
</reference>
<name>A0A8J5KGB7_ZINOF</name>
<evidence type="ECO:0000256" key="3">
    <source>
        <dbReference type="ARBA" id="ARBA00022833"/>
    </source>
</evidence>
<gene>
    <name evidence="6" type="ORF">ZIOFF_064420</name>
</gene>
<keyword evidence="4" id="KW-0472">Membrane</keyword>
<evidence type="ECO:0000313" key="7">
    <source>
        <dbReference type="Proteomes" id="UP000734854"/>
    </source>
</evidence>
<dbReference type="CDD" id="cd16495">
    <property type="entry name" value="RING_CH-C4HC3_MARCH"/>
    <property type="match status" value="1"/>
</dbReference>
<dbReference type="PROSITE" id="PS51292">
    <property type="entry name" value="ZF_RING_CH"/>
    <property type="match status" value="1"/>
</dbReference>
<keyword evidence="4" id="KW-0812">Transmembrane</keyword>
<evidence type="ECO:0000313" key="6">
    <source>
        <dbReference type="EMBL" id="KAG6475202.1"/>
    </source>
</evidence>
<evidence type="ECO:0000259" key="5">
    <source>
        <dbReference type="PROSITE" id="PS51292"/>
    </source>
</evidence>
<evidence type="ECO:0000256" key="2">
    <source>
        <dbReference type="ARBA" id="ARBA00022771"/>
    </source>
</evidence>
<dbReference type="PANTHER" id="PTHR46347:SF1">
    <property type="entry name" value="RING_FYVE_PHD ZINC FINGER SUPERFAMILY PROTEIN"/>
    <property type="match status" value="1"/>
</dbReference>
<accession>A0A8J5KGB7</accession>
<keyword evidence="4" id="KW-1133">Transmembrane helix</keyword>
<dbReference type="Gene3D" id="3.30.40.10">
    <property type="entry name" value="Zinc/RING finger domain, C3HC4 (zinc finger)"/>
    <property type="match status" value="1"/>
</dbReference>
<keyword evidence="2" id="KW-0863">Zinc-finger</keyword>
<keyword evidence="7" id="KW-1185">Reference proteome</keyword>
<dbReference type="InterPro" id="IPR011016">
    <property type="entry name" value="Znf_RING-CH"/>
</dbReference>
<dbReference type="AlphaFoldDB" id="A0A8J5KGB7"/>
<dbReference type="Proteomes" id="UP000734854">
    <property type="component" value="Unassembled WGS sequence"/>
</dbReference>